<comment type="similarity">
    <text evidence="2">Belongs to the ATP-dependent AMP-binding enzyme family.</text>
</comment>
<dbReference type="GO" id="GO:0016405">
    <property type="term" value="F:CoA-ligase activity"/>
    <property type="evidence" value="ECO:0007669"/>
    <property type="project" value="TreeGrafter"/>
</dbReference>
<dbReference type="InterPro" id="IPR000873">
    <property type="entry name" value="AMP-dep_synth/lig_dom"/>
</dbReference>
<comment type="subcellular location">
    <subcellularLocation>
        <location evidence="1">Peroxisome</location>
    </subcellularLocation>
</comment>
<dbReference type="InterPro" id="IPR042099">
    <property type="entry name" value="ANL_N_sf"/>
</dbReference>
<dbReference type="Pfam" id="PF00501">
    <property type="entry name" value="AMP-binding"/>
    <property type="match status" value="2"/>
</dbReference>
<dbReference type="EMBL" id="JQDR03000665">
    <property type="protein sequence ID" value="KAA0203789.1"/>
    <property type="molecule type" value="Genomic_DNA"/>
</dbReference>
<feature type="domain" description="AMP-dependent synthetase/ligase" evidence="4">
    <location>
        <begin position="39"/>
        <end position="161"/>
    </location>
</feature>
<feature type="domain" description="AMP-binding enzyme C-terminal" evidence="5">
    <location>
        <begin position="369"/>
        <end position="445"/>
    </location>
</feature>
<evidence type="ECO:0000256" key="3">
    <source>
        <dbReference type="ARBA" id="ARBA00023140"/>
    </source>
</evidence>
<keyword evidence="3" id="KW-0576">Peroxisome</keyword>
<proteinExistence type="inferred from homology"/>
<dbReference type="InterPro" id="IPR045851">
    <property type="entry name" value="AMP-bd_C_sf"/>
</dbReference>
<name>A0A6A0HE41_HYAAZ</name>
<dbReference type="PANTHER" id="PTHR24096">
    <property type="entry name" value="LONG-CHAIN-FATTY-ACID--COA LIGASE"/>
    <property type="match status" value="1"/>
</dbReference>
<evidence type="ECO:0000259" key="4">
    <source>
        <dbReference type="Pfam" id="PF00501"/>
    </source>
</evidence>
<dbReference type="FunFam" id="3.30.300.30:FF:000007">
    <property type="entry name" value="4-coumarate--CoA ligase 2"/>
    <property type="match status" value="1"/>
</dbReference>
<dbReference type="InterPro" id="IPR025110">
    <property type="entry name" value="AMP-bd_C"/>
</dbReference>
<accession>A0A6A0HE41</accession>
<dbReference type="Gene3D" id="3.30.300.30">
    <property type="match status" value="1"/>
</dbReference>
<dbReference type="Pfam" id="PF13193">
    <property type="entry name" value="AMP-binding_C"/>
    <property type="match status" value="1"/>
</dbReference>
<evidence type="ECO:0000256" key="1">
    <source>
        <dbReference type="ARBA" id="ARBA00004275"/>
    </source>
</evidence>
<dbReference type="AlphaFoldDB" id="A0A6A0HE41"/>
<reference evidence="6" key="1">
    <citation type="submission" date="2014-08" db="EMBL/GenBank/DDBJ databases">
        <authorList>
            <person name="Murali S."/>
            <person name="Richards S."/>
            <person name="Bandaranaike D."/>
            <person name="Bellair M."/>
            <person name="Blankenburg K."/>
            <person name="Chao H."/>
            <person name="Dinh H."/>
            <person name="Doddapaneni H."/>
            <person name="Dugan-Rocha S."/>
            <person name="Elkadiri S."/>
            <person name="Gnanaolivu R."/>
            <person name="Hughes D."/>
            <person name="Lee S."/>
            <person name="Li M."/>
            <person name="Ming W."/>
            <person name="Munidasa M."/>
            <person name="Muniz J."/>
            <person name="Nguyen L."/>
            <person name="Osuji N."/>
            <person name="Pu L.-L."/>
            <person name="Puazo M."/>
            <person name="Skinner E."/>
            <person name="Qu C."/>
            <person name="Quiroz J."/>
            <person name="Raj R."/>
            <person name="Weissenberger G."/>
            <person name="Xin Y."/>
            <person name="Zou X."/>
            <person name="Han Y."/>
            <person name="Worley K."/>
            <person name="Muzny D."/>
            <person name="Gibbs R."/>
        </authorList>
    </citation>
    <scope>NUCLEOTIDE SEQUENCE</scope>
    <source>
        <strain evidence="6">HAZT.00-mixed</strain>
        <tissue evidence="6">Whole organism</tissue>
    </source>
</reference>
<sequence length="463" mass="49335">MAVRSGGVALTGQSQASQICPYTLFATLSFSLYRLVCGENGEELRYGEMWRRVDNVASALARLGVQRNTTVALVAPNCPELVVSFFATISTGAVATTIDRRNLVSCVSHVSAEMARQLENSDTAVVVFHPAMAGVVQQAVGRLQQQKQGSVRALICTHALPEKQPGLLYLPDLYGDDGSALPSTASPTILHTVPPILGFLAQTPEVRPEFLQTVRLLVCGAAPVGEALARCITHKFGSLFKFQEGYGMTEMSPVSHVSAKAGYVPGSCGVPVPNTAAKIVHVKTGVALAAGEGEGELLIKGPQFILSLCHFQVMKGYLKNEVATAETIDSDGWLHTGDVAKVDSDGNFYIVDRLKELIKVKGFQVAPAELEDLLRGFVGVADVAVVGVPDDKLGERPRAYVVKHPNNSVTEAALEQFVASKVSVHKRLTGGVVFVDAIPKNSTGKIMRKELREMAAKEASAAA</sequence>
<dbReference type="Gene3D" id="3.40.50.12780">
    <property type="entry name" value="N-terminal domain of ligase-like"/>
    <property type="match status" value="2"/>
</dbReference>
<feature type="domain" description="AMP-dependent synthetase/ligase" evidence="4">
    <location>
        <begin position="186"/>
        <end position="318"/>
    </location>
</feature>
<comment type="caution">
    <text evidence="6">The sequence shown here is derived from an EMBL/GenBank/DDBJ whole genome shotgun (WGS) entry which is preliminary data.</text>
</comment>
<evidence type="ECO:0000313" key="6">
    <source>
        <dbReference type="EMBL" id="KAA0203789.1"/>
    </source>
</evidence>
<organism evidence="6">
    <name type="scientific">Hyalella azteca</name>
    <name type="common">Amphipod</name>
    <dbReference type="NCBI Taxonomy" id="294128"/>
    <lineage>
        <taxon>Eukaryota</taxon>
        <taxon>Metazoa</taxon>
        <taxon>Ecdysozoa</taxon>
        <taxon>Arthropoda</taxon>
        <taxon>Crustacea</taxon>
        <taxon>Multicrustacea</taxon>
        <taxon>Malacostraca</taxon>
        <taxon>Eumalacostraca</taxon>
        <taxon>Peracarida</taxon>
        <taxon>Amphipoda</taxon>
        <taxon>Senticaudata</taxon>
        <taxon>Talitrida</taxon>
        <taxon>Talitroidea</taxon>
        <taxon>Hyalellidae</taxon>
        <taxon>Hyalella</taxon>
    </lineage>
</organism>
<dbReference type="SUPFAM" id="SSF56801">
    <property type="entry name" value="Acetyl-CoA synthetase-like"/>
    <property type="match status" value="1"/>
</dbReference>
<dbReference type="Proteomes" id="UP000711488">
    <property type="component" value="Unassembled WGS sequence"/>
</dbReference>
<dbReference type="PANTHER" id="PTHR24096:SF422">
    <property type="entry name" value="BCDNA.GH02901"/>
    <property type="match status" value="1"/>
</dbReference>
<gene>
    <name evidence="6" type="ORF">HAZT_HAZT002554</name>
</gene>
<dbReference type="GO" id="GO:0005777">
    <property type="term" value="C:peroxisome"/>
    <property type="evidence" value="ECO:0007669"/>
    <property type="project" value="UniProtKB-SubCell"/>
</dbReference>
<evidence type="ECO:0000256" key="2">
    <source>
        <dbReference type="ARBA" id="ARBA00006432"/>
    </source>
</evidence>
<dbReference type="OrthoDB" id="10253869at2759"/>
<reference evidence="6" key="2">
    <citation type="journal article" date="2018" name="Environ. Sci. Technol.">
        <title>The Toxicogenome of Hyalella azteca: A Model for Sediment Ecotoxicology and Evolutionary Toxicology.</title>
        <authorList>
            <person name="Poynton H.C."/>
            <person name="Hasenbein S."/>
            <person name="Benoit J.B."/>
            <person name="Sepulveda M.S."/>
            <person name="Poelchau M.F."/>
            <person name="Hughes D.S.T."/>
            <person name="Murali S.C."/>
            <person name="Chen S."/>
            <person name="Glastad K.M."/>
            <person name="Goodisman M.A.D."/>
            <person name="Werren J.H."/>
            <person name="Vineis J.H."/>
            <person name="Bowen J.L."/>
            <person name="Friedrich M."/>
            <person name="Jones J."/>
            <person name="Robertson H.M."/>
            <person name="Feyereisen R."/>
            <person name="Mechler-Hickson A."/>
            <person name="Mathers N."/>
            <person name="Lee C.E."/>
            <person name="Colbourne J.K."/>
            <person name="Biales A."/>
            <person name="Johnston J.S."/>
            <person name="Wellborn G.A."/>
            <person name="Rosendale A.J."/>
            <person name="Cridge A.G."/>
            <person name="Munoz-Torres M.C."/>
            <person name="Bain P.A."/>
            <person name="Manny A.R."/>
            <person name="Major K.M."/>
            <person name="Lambert F.N."/>
            <person name="Vulpe C.D."/>
            <person name="Tuck P."/>
            <person name="Blalock B.J."/>
            <person name="Lin Y.Y."/>
            <person name="Smith M.E."/>
            <person name="Ochoa-Acuna H."/>
            <person name="Chen M.M."/>
            <person name="Childers C.P."/>
            <person name="Qu J."/>
            <person name="Dugan S."/>
            <person name="Lee S.L."/>
            <person name="Chao H."/>
            <person name="Dinh H."/>
            <person name="Han Y."/>
            <person name="Doddapaneni H."/>
            <person name="Worley K.C."/>
            <person name="Muzny D.M."/>
            <person name="Gibbs R.A."/>
            <person name="Richards S."/>
        </authorList>
    </citation>
    <scope>NUCLEOTIDE SEQUENCE</scope>
    <source>
        <strain evidence="6">HAZT.00-mixed</strain>
        <tissue evidence="6">Whole organism</tissue>
    </source>
</reference>
<reference evidence="6" key="3">
    <citation type="submission" date="2019-06" db="EMBL/GenBank/DDBJ databases">
        <authorList>
            <person name="Poynton C."/>
            <person name="Hasenbein S."/>
            <person name="Benoit J.B."/>
            <person name="Sepulveda M.S."/>
            <person name="Poelchau M.F."/>
            <person name="Murali S.C."/>
            <person name="Chen S."/>
            <person name="Glastad K.M."/>
            <person name="Werren J.H."/>
            <person name="Vineis J.H."/>
            <person name="Bowen J.L."/>
            <person name="Friedrich M."/>
            <person name="Jones J."/>
            <person name="Robertson H.M."/>
            <person name="Feyereisen R."/>
            <person name="Mechler-Hickson A."/>
            <person name="Mathers N."/>
            <person name="Lee C.E."/>
            <person name="Colbourne J.K."/>
            <person name="Biales A."/>
            <person name="Johnston J.S."/>
            <person name="Wellborn G.A."/>
            <person name="Rosendale A.J."/>
            <person name="Cridge A.G."/>
            <person name="Munoz-Torres M.C."/>
            <person name="Bain P.A."/>
            <person name="Manny A.R."/>
            <person name="Major K.M."/>
            <person name="Lambert F.N."/>
            <person name="Vulpe C.D."/>
            <person name="Tuck P."/>
            <person name="Blalock B.J."/>
            <person name="Lin Y.-Y."/>
            <person name="Smith M.E."/>
            <person name="Ochoa-Acuna H."/>
            <person name="Chen M.-J.M."/>
            <person name="Childers C.P."/>
            <person name="Qu J."/>
            <person name="Dugan S."/>
            <person name="Lee S.L."/>
            <person name="Chao H."/>
            <person name="Dinh H."/>
            <person name="Han Y."/>
            <person name="Doddapaneni H."/>
            <person name="Worley K.C."/>
            <person name="Muzny D.M."/>
            <person name="Gibbs R.A."/>
            <person name="Richards S."/>
        </authorList>
    </citation>
    <scope>NUCLEOTIDE SEQUENCE</scope>
    <source>
        <strain evidence="6">HAZT.00-mixed</strain>
        <tissue evidence="6">Whole organism</tissue>
    </source>
</reference>
<evidence type="ECO:0000259" key="5">
    <source>
        <dbReference type="Pfam" id="PF13193"/>
    </source>
</evidence>
<protein>
    <submittedName>
        <fullName evidence="6">Uncharacterized protein</fullName>
    </submittedName>
</protein>